<accession>A0A3M6QZT4</accession>
<organism evidence="1 2">
    <name type="scientific">Corticibacter populi</name>
    <dbReference type="NCBI Taxonomy" id="1550736"/>
    <lineage>
        <taxon>Bacteria</taxon>
        <taxon>Pseudomonadati</taxon>
        <taxon>Pseudomonadota</taxon>
        <taxon>Betaproteobacteria</taxon>
        <taxon>Burkholderiales</taxon>
        <taxon>Comamonadaceae</taxon>
        <taxon>Corticibacter</taxon>
    </lineage>
</organism>
<dbReference type="RefSeq" id="WP_122226652.1">
    <property type="nucleotide sequence ID" value="NZ_RDQO01000001.1"/>
</dbReference>
<dbReference type="Proteomes" id="UP000278006">
    <property type="component" value="Unassembled WGS sequence"/>
</dbReference>
<gene>
    <name evidence="1" type="ORF">D8I35_05475</name>
</gene>
<evidence type="ECO:0000313" key="2">
    <source>
        <dbReference type="Proteomes" id="UP000278006"/>
    </source>
</evidence>
<dbReference type="AlphaFoldDB" id="A0A3M6QZT4"/>
<evidence type="ECO:0000313" key="1">
    <source>
        <dbReference type="EMBL" id="RMX08527.1"/>
    </source>
</evidence>
<comment type="caution">
    <text evidence="1">The sequence shown here is derived from an EMBL/GenBank/DDBJ whole genome shotgun (WGS) entry which is preliminary data.</text>
</comment>
<sequence length="83" mass="9054">MTREDIREINASARRAFGADISIMVARCKAWGNDDNCILVQGERHHDATAGFARTARGAKITADQSPGFMGSPARTYSKVVWA</sequence>
<name>A0A3M6QZT4_9BURK</name>
<reference evidence="1 2" key="1">
    <citation type="submission" date="2018-10" db="EMBL/GenBank/DDBJ databases">
        <title>Draft genome of Cortibacter populi DSM10536.</title>
        <authorList>
            <person name="Bernier A.-M."/>
            <person name="Bernard K."/>
        </authorList>
    </citation>
    <scope>NUCLEOTIDE SEQUENCE [LARGE SCALE GENOMIC DNA]</scope>
    <source>
        <strain evidence="1 2">DSM 105136</strain>
    </source>
</reference>
<protein>
    <submittedName>
        <fullName evidence="1">Uncharacterized protein</fullName>
    </submittedName>
</protein>
<proteinExistence type="predicted"/>
<keyword evidence="2" id="KW-1185">Reference proteome</keyword>
<dbReference type="EMBL" id="RDQO01000001">
    <property type="protein sequence ID" value="RMX08527.1"/>
    <property type="molecule type" value="Genomic_DNA"/>
</dbReference>